<name>A0AAN6VP28_9PEZI</name>
<protein>
    <submittedName>
        <fullName evidence="1">Uncharacterized protein</fullName>
    </submittedName>
</protein>
<reference evidence="1" key="1">
    <citation type="journal article" date="2023" name="Mol. Phylogenet. Evol.">
        <title>Genome-scale phylogeny and comparative genomics of the fungal order Sordariales.</title>
        <authorList>
            <person name="Hensen N."/>
            <person name="Bonometti L."/>
            <person name="Westerberg I."/>
            <person name="Brannstrom I.O."/>
            <person name="Guillou S."/>
            <person name="Cros-Aarteil S."/>
            <person name="Calhoun S."/>
            <person name="Haridas S."/>
            <person name="Kuo A."/>
            <person name="Mondo S."/>
            <person name="Pangilinan J."/>
            <person name="Riley R."/>
            <person name="LaButti K."/>
            <person name="Andreopoulos B."/>
            <person name="Lipzen A."/>
            <person name="Chen C."/>
            <person name="Yan M."/>
            <person name="Daum C."/>
            <person name="Ng V."/>
            <person name="Clum A."/>
            <person name="Steindorff A."/>
            <person name="Ohm R.A."/>
            <person name="Martin F."/>
            <person name="Silar P."/>
            <person name="Natvig D.O."/>
            <person name="Lalanne C."/>
            <person name="Gautier V."/>
            <person name="Ament-Velasquez S.L."/>
            <person name="Kruys A."/>
            <person name="Hutchinson M.I."/>
            <person name="Powell A.J."/>
            <person name="Barry K."/>
            <person name="Miller A.N."/>
            <person name="Grigoriev I.V."/>
            <person name="Debuchy R."/>
            <person name="Gladieux P."/>
            <person name="Hiltunen Thoren M."/>
            <person name="Johannesson H."/>
        </authorList>
    </citation>
    <scope>NUCLEOTIDE SEQUENCE</scope>
    <source>
        <strain evidence="1">CBS 538.74</strain>
    </source>
</reference>
<dbReference type="AlphaFoldDB" id="A0AAN6VP28"/>
<feature type="non-terminal residue" evidence="1">
    <location>
        <position position="1"/>
    </location>
</feature>
<evidence type="ECO:0000313" key="2">
    <source>
        <dbReference type="Proteomes" id="UP001302745"/>
    </source>
</evidence>
<sequence>TMPPSTSRFGGDVYIGQTRDLAISFARHACLEQQHGRYTYFNIFCDCSTSKTSDDGSIPVTYQPWIPAERAREPVVGATRPVKPLFSSDVGELLAVSEALVIATYDIAKSGPRARENTVVVRIFNDNMFNLQYLQGSRALDQGRV</sequence>
<dbReference type="Proteomes" id="UP001302745">
    <property type="component" value="Unassembled WGS sequence"/>
</dbReference>
<organism evidence="1 2">
    <name type="scientific">Chaetomidium leptoderma</name>
    <dbReference type="NCBI Taxonomy" id="669021"/>
    <lineage>
        <taxon>Eukaryota</taxon>
        <taxon>Fungi</taxon>
        <taxon>Dikarya</taxon>
        <taxon>Ascomycota</taxon>
        <taxon>Pezizomycotina</taxon>
        <taxon>Sordariomycetes</taxon>
        <taxon>Sordariomycetidae</taxon>
        <taxon>Sordariales</taxon>
        <taxon>Chaetomiaceae</taxon>
        <taxon>Chaetomidium</taxon>
    </lineage>
</organism>
<comment type="caution">
    <text evidence="1">The sequence shown here is derived from an EMBL/GenBank/DDBJ whole genome shotgun (WGS) entry which is preliminary data.</text>
</comment>
<evidence type="ECO:0000313" key="1">
    <source>
        <dbReference type="EMBL" id="KAK4153796.1"/>
    </source>
</evidence>
<gene>
    <name evidence="1" type="ORF">C8A00DRAFT_15044</name>
</gene>
<proteinExistence type="predicted"/>
<dbReference type="EMBL" id="MU856930">
    <property type="protein sequence ID" value="KAK4153796.1"/>
    <property type="molecule type" value="Genomic_DNA"/>
</dbReference>
<keyword evidence="2" id="KW-1185">Reference proteome</keyword>
<accession>A0AAN6VP28</accession>
<reference evidence="1" key="2">
    <citation type="submission" date="2023-05" db="EMBL/GenBank/DDBJ databases">
        <authorList>
            <consortium name="Lawrence Berkeley National Laboratory"/>
            <person name="Steindorff A."/>
            <person name="Hensen N."/>
            <person name="Bonometti L."/>
            <person name="Westerberg I."/>
            <person name="Brannstrom I.O."/>
            <person name="Guillou S."/>
            <person name="Cros-Aarteil S."/>
            <person name="Calhoun S."/>
            <person name="Haridas S."/>
            <person name="Kuo A."/>
            <person name="Mondo S."/>
            <person name="Pangilinan J."/>
            <person name="Riley R."/>
            <person name="Labutti K."/>
            <person name="Andreopoulos B."/>
            <person name="Lipzen A."/>
            <person name="Chen C."/>
            <person name="Yanf M."/>
            <person name="Daum C."/>
            <person name="Ng V."/>
            <person name="Clum A."/>
            <person name="Ohm R."/>
            <person name="Martin F."/>
            <person name="Silar P."/>
            <person name="Natvig D."/>
            <person name="Lalanne C."/>
            <person name="Gautier V."/>
            <person name="Ament-Velasquez S.L."/>
            <person name="Kruys A."/>
            <person name="Hutchinson M.I."/>
            <person name="Powell A.J."/>
            <person name="Barry K."/>
            <person name="Miller A.N."/>
            <person name="Grigoriev I.V."/>
            <person name="Debuchy R."/>
            <person name="Gladieux P."/>
            <person name="Thoren M.H."/>
            <person name="Johannesson H."/>
        </authorList>
    </citation>
    <scope>NUCLEOTIDE SEQUENCE</scope>
    <source>
        <strain evidence="1">CBS 538.74</strain>
    </source>
</reference>